<dbReference type="AlphaFoldDB" id="A0A1G9GWI9"/>
<dbReference type="PIRSF" id="PIRSF018297">
    <property type="entry name" value="Doc"/>
    <property type="match status" value="1"/>
</dbReference>
<proteinExistence type="predicted"/>
<dbReference type="OrthoDB" id="9802752at2"/>
<sequence length="130" mass="14194">MSDRIAWVRPDVVEAIHNRQLAEHGGRPGIRGRGALASALQRPKDRLAYADPAPDLAELAAAYGFGIARNHPFVDGNKRTALVVMRLFLRLNGADLVASPEEKYAAMMALAAGRMDEVGLADWLRQHIVV</sequence>
<dbReference type="SUPFAM" id="SSF140931">
    <property type="entry name" value="Fic-like"/>
    <property type="match status" value="1"/>
</dbReference>
<dbReference type="InterPro" id="IPR036597">
    <property type="entry name" value="Fido-like_dom_sf"/>
</dbReference>
<dbReference type="RefSeq" id="WP_092501221.1">
    <property type="nucleotide sequence ID" value="NZ_FNFV01000009.1"/>
</dbReference>
<dbReference type="PANTHER" id="PTHR39426">
    <property type="entry name" value="HOMOLOGY TO DEATH-ON-CURING PROTEIN OF PHAGE P1"/>
    <property type="match status" value="1"/>
</dbReference>
<evidence type="ECO:0000259" key="1">
    <source>
        <dbReference type="PROSITE" id="PS51459"/>
    </source>
</evidence>
<name>A0A1G9GWI9_9RHOB</name>
<reference evidence="3" key="1">
    <citation type="submission" date="2016-10" db="EMBL/GenBank/DDBJ databases">
        <authorList>
            <person name="Varghese N."/>
            <person name="Submissions S."/>
        </authorList>
    </citation>
    <scope>NUCLEOTIDE SEQUENCE [LARGE SCALE GENOMIC DNA]</scope>
    <source>
        <strain evidence="3">CGMCC 1.10789</strain>
    </source>
</reference>
<dbReference type="GO" id="GO:0016301">
    <property type="term" value="F:kinase activity"/>
    <property type="evidence" value="ECO:0007669"/>
    <property type="project" value="InterPro"/>
</dbReference>
<evidence type="ECO:0000313" key="2">
    <source>
        <dbReference type="EMBL" id="SDL04915.1"/>
    </source>
</evidence>
<dbReference type="InterPro" id="IPR003812">
    <property type="entry name" value="Fido"/>
</dbReference>
<dbReference type="PANTHER" id="PTHR39426:SF1">
    <property type="entry name" value="HOMOLOGY TO DEATH-ON-CURING PROTEIN OF PHAGE P1"/>
    <property type="match status" value="1"/>
</dbReference>
<dbReference type="Proteomes" id="UP000199328">
    <property type="component" value="Unassembled WGS sequence"/>
</dbReference>
<dbReference type="InterPro" id="IPR006440">
    <property type="entry name" value="Doc"/>
</dbReference>
<evidence type="ECO:0000313" key="3">
    <source>
        <dbReference type="Proteomes" id="UP000199328"/>
    </source>
</evidence>
<accession>A0A1G9GWI9</accession>
<organism evidence="2 3">
    <name type="scientific">Meinhardsimonia xiamenensis</name>
    <dbReference type="NCBI Taxonomy" id="990712"/>
    <lineage>
        <taxon>Bacteria</taxon>
        <taxon>Pseudomonadati</taxon>
        <taxon>Pseudomonadota</taxon>
        <taxon>Alphaproteobacteria</taxon>
        <taxon>Rhodobacterales</taxon>
        <taxon>Paracoccaceae</taxon>
        <taxon>Meinhardsimonia</taxon>
    </lineage>
</organism>
<dbReference type="STRING" id="990712.SAMN05216257_10940"/>
<gene>
    <name evidence="2" type="ORF">SAMN05216257_10940</name>
</gene>
<dbReference type="EMBL" id="FNFV01000009">
    <property type="protein sequence ID" value="SDL04915.1"/>
    <property type="molecule type" value="Genomic_DNA"/>
</dbReference>
<feature type="domain" description="Fido" evidence="1">
    <location>
        <begin position="8"/>
        <end position="126"/>
    </location>
</feature>
<dbReference type="NCBIfam" id="TIGR01550">
    <property type="entry name" value="DOC_P1"/>
    <property type="match status" value="1"/>
</dbReference>
<dbReference type="Gene3D" id="1.20.120.1870">
    <property type="entry name" value="Fic/DOC protein, Fido domain"/>
    <property type="match status" value="1"/>
</dbReference>
<dbReference type="PROSITE" id="PS51459">
    <property type="entry name" value="FIDO"/>
    <property type="match status" value="1"/>
</dbReference>
<protein>
    <submittedName>
        <fullName evidence="2">Death on curing protein</fullName>
    </submittedName>
</protein>
<keyword evidence="3" id="KW-1185">Reference proteome</keyword>
<dbReference type="Pfam" id="PF02661">
    <property type="entry name" value="Fic"/>
    <property type="match status" value="1"/>
</dbReference>
<dbReference type="InterPro" id="IPR053737">
    <property type="entry name" value="Type_II_TA_Toxin"/>
</dbReference>